<sequence>MPLEELRKRFREEAEHDALMSLSAEDSNALADSIAELAEGFSGDASVVRVRDARTADGKLLGTTILEAVSLDKPFLVDSLLGLCAEFPYEVRALFHPILKTDLGVALSLIQIHVPPLSAAECRALKAEAEATLRDVAMSVRDFADMQERMANEIERLKASKLADPEMLAEAVAFLEWLSDEHFVFLGARTYDFETGPDGTVLPEEPIMIEGSNLGLLRDEDRNVLNRGAEPLMLTPAIGSFLSEPSPLIVAKSTLKSRVHRRALCDYVGVKHRDDQGRVIGETRFLGLYTAEAYNESVRAIPWVRRRVQRVLEATGAIEGSHNYKALTNILETWPRDELLQADAETLIPLMKGALNLVGRPRTRMFVRRDQFDRFVSVLVFVPRDAYNTAARERMSAHIVEAFKGKLISFQPRFDASQLARVHLLVELTDSSVQPDLARLEQEVADLNRTWEDSFRATLVGLDLNQDDFERASGFRTGFNAAYREAFSPDEALRDVDAIRQLTPRHPVSMRAYRNIEDEEDTVRAKIYSRSGAITLSDCVPVFENMGLMVYFETGYPVTPDPKPVDNGPATYWIHALKMHSGTGDALDLDTISSRFEDAFVSVWMGQTENDRFNGLVLSVGADWREAALCRALCAYRHQTGLDPARATQIDALKRHPKLTRSLIELFSIRFDPGRPESLSERMSIALSTLQQIETRLNEVSSLDEDRVIRRLARLIMAIQRTNFWQRQPDGTPYPFISFKIASQEISDLPAPKPYREIFMSSPEVEGVHCRFGPVARGGLRWSDRRDDFRTEVLGLVKAQQVKNAVIVPVGSKGGFFPKQIPANASREERHHAGISAYRTFINSLLDLTDNLVDQEVRPPNNTVVWDGDDPYLVVAADKGTATFSDIANEISLEHGFWLGDAFASGGSAGYDHKKMGITARGAWEAVKRHFREMGKDIQTEPFTVIGCGDMSGDVFGNGMLLSKQIRLQAAFNHMHIFIDPDPQDPERLWEERKRLFDLPRSSWMDYDQSLISEGGGIFERSAKSIPLTDQIKKLTGLNKDEATPDEVLHALLKADCELLWFGGIGTYVKASHETQGAAGDRANDAIRVNGRDLKAKVIGEGANLGLTQAGRIEFALKGGRLNTDAIDNSAGVDSSDHEVNIKILLSQAMRNGNLPTGKRNGLLAQMTDDVAAHVLVHNYSQTGALTLAESTAARDHEANERLMVYLEKRGVLDRIVEGLPSTAEMRDRAEAKAWLTRPELAVLMAWSKITLFDDITASKVPDDPWFVETLKEYFPTDLEQFPDAMQAHRLRREIIATVLANRLIDAGGPLMLLRLRERTNADNAAICLSFETARILLDLPAYRDAIHALDNKINASAQTDLQQMGADAIAEVIAALLRQSRALSVREAVDTYLPAFDILGAKLADTLCGFELAQLRRRMQTLSNASVPEELATRAALMPVLPIAIDIAAICTSTGASLDDAFATYLKLGDALRLDRLRAEAARNLDEASYWERLATRRLIEDLRRHQAEAAAQALGAENVDAWLGARDESRKLLIQQLNALSSSKATFAQFTLAADAVRGFMSGSI</sequence>
<dbReference type="PANTHER" id="PTHR43403">
    <property type="entry name" value="NAD-SPECIFIC GLUTAMATE DEHYDROGENASE"/>
    <property type="match status" value="1"/>
</dbReference>
<dbReference type="Pfam" id="PF21075">
    <property type="entry name" value="GDH_ACT1"/>
    <property type="match status" value="1"/>
</dbReference>
<dbReference type="InterPro" id="IPR024727">
    <property type="entry name" value="NAD_Glu_DH_N_ACT1"/>
</dbReference>
<evidence type="ECO:0000259" key="4">
    <source>
        <dbReference type="Pfam" id="PF21075"/>
    </source>
</evidence>
<gene>
    <name evidence="7" type="primary">gdhZ</name>
    <name evidence="7" type="ORF">GCM10011503_16430</name>
</gene>
<dbReference type="InterPro" id="IPR049059">
    <property type="entry name" value="NAD_Glu_DH_HM1"/>
</dbReference>
<evidence type="ECO:0000259" key="2">
    <source>
        <dbReference type="Pfam" id="PF05088"/>
    </source>
</evidence>
<dbReference type="InterPro" id="IPR028971">
    <property type="entry name" value="NAD-GDH_cat"/>
</dbReference>
<protein>
    <submittedName>
        <fullName evidence="7">Glutamate dehydrogenase</fullName>
    </submittedName>
</protein>
<keyword evidence="1" id="KW-0560">Oxidoreductase</keyword>
<dbReference type="InterPro" id="IPR049056">
    <property type="entry name" value="NAD_Glu_DH_HM3"/>
</dbReference>
<dbReference type="Pfam" id="PF05088">
    <property type="entry name" value="Bac_GDH_CD"/>
    <property type="match status" value="1"/>
</dbReference>
<dbReference type="Pfam" id="PF21079">
    <property type="entry name" value="GDH_HM2"/>
    <property type="match status" value="1"/>
</dbReference>
<accession>A0ABQ1JJ85</accession>
<dbReference type="InterPro" id="IPR036291">
    <property type="entry name" value="NAD(P)-bd_dom_sf"/>
</dbReference>
<dbReference type="InterPro" id="IPR046346">
    <property type="entry name" value="Aminoacid_DH-like_N_sf"/>
</dbReference>
<dbReference type="Pfam" id="PF21077">
    <property type="entry name" value="GDH_ACT3"/>
    <property type="match status" value="1"/>
</dbReference>
<evidence type="ECO:0000259" key="5">
    <source>
        <dbReference type="Pfam" id="PF21076"/>
    </source>
</evidence>
<dbReference type="Pfam" id="PF21078">
    <property type="entry name" value="GDH_HM3"/>
    <property type="match status" value="1"/>
</dbReference>
<dbReference type="EMBL" id="BMKF01000002">
    <property type="protein sequence ID" value="GGB68552.1"/>
    <property type="molecule type" value="Genomic_DNA"/>
</dbReference>
<organism evidence="7 8">
    <name type="scientific">Henriciella pelagia</name>
    <dbReference type="NCBI Taxonomy" id="1977912"/>
    <lineage>
        <taxon>Bacteria</taxon>
        <taxon>Pseudomonadati</taxon>
        <taxon>Pseudomonadota</taxon>
        <taxon>Alphaproteobacteria</taxon>
        <taxon>Hyphomonadales</taxon>
        <taxon>Hyphomonadaceae</taxon>
        <taxon>Henriciella</taxon>
    </lineage>
</organism>
<dbReference type="InterPro" id="IPR049062">
    <property type="entry name" value="NAD_Glu_DH_ACT2"/>
</dbReference>
<feature type="domain" description="NAD-glutamate dehydrogenase catalytic" evidence="2">
    <location>
        <begin position="692"/>
        <end position="1188"/>
    </location>
</feature>
<dbReference type="InterPro" id="IPR048381">
    <property type="entry name" value="GDH_C"/>
</dbReference>
<proteinExistence type="predicted"/>
<dbReference type="PIRSF" id="PIRSF036761">
    <property type="entry name" value="GDH_Mll4104"/>
    <property type="match status" value="1"/>
</dbReference>
<dbReference type="PANTHER" id="PTHR43403:SF1">
    <property type="entry name" value="NAD-SPECIFIC GLUTAMATE DEHYDROGENASE"/>
    <property type="match status" value="1"/>
</dbReference>
<name>A0ABQ1JJ85_9PROT</name>
<feature type="domain" description="NAD-specific glutamate dehydrogenase C-terminal" evidence="3">
    <location>
        <begin position="1236"/>
        <end position="1560"/>
    </location>
</feature>
<dbReference type="Pfam" id="PF21074">
    <property type="entry name" value="GDH_C"/>
    <property type="match status" value="1"/>
</dbReference>
<comment type="caution">
    <text evidence="7">The sequence shown here is derived from an EMBL/GenBank/DDBJ whole genome shotgun (WGS) entry which is preliminary data.</text>
</comment>
<dbReference type="SUPFAM" id="SSF51735">
    <property type="entry name" value="NAD(P)-binding Rossmann-fold domains"/>
    <property type="match status" value="1"/>
</dbReference>
<dbReference type="Pfam" id="PF21073">
    <property type="entry name" value="GDH_HM1"/>
    <property type="match status" value="1"/>
</dbReference>
<dbReference type="Gene3D" id="3.40.50.720">
    <property type="entry name" value="NAD(P)-binding Rossmann-like Domain"/>
    <property type="match status" value="1"/>
</dbReference>
<feature type="domain" description="NAD-glutamate dehydrogenase ACT2" evidence="5">
    <location>
        <begin position="364"/>
        <end position="452"/>
    </location>
</feature>
<dbReference type="Proteomes" id="UP000628854">
    <property type="component" value="Unassembled WGS sequence"/>
</dbReference>
<evidence type="ECO:0000259" key="6">
    <source>
        <dbReference type="Pfam" id="PF21077"/>
    </source>
</evidence>
<feature type="domain" description="NAD-glutamate dehydrogenase N-terminal ACT1" evidence="4">
    <location>
        <begin position="9"/>
        <end position="111"/>
    </location>
</feature>
<evidence type="ECO:0000259" key="3">
    <source>
        <dbReference type="Pfam" id="PF21074"/>
    </source>
</evidence>
<dbReference type="Pfam" id="PF21076">
    <property type="entry name" value="GDH_ACT2"/>
    <property type="match status" value="1"/>
</dbReference>
<dbReference type="SUPFAM" id="SSF53223">
    <property type="entry name" value="Aminoacid dehydrogenase-like, N-terminal domain"/>
    <property type="match status" value="1"/>
</dbReference>
<keyword evidence="8" id="KW-1185">Reference proteome</keyword>
<reference evidence="8" key="1">
    <citation type="journal article" date="2019" name="Int. J. Syst. Evol. Microbiol.">
        <title>The Global Catalogue of Microorganisms (GCM) 10K type strain sequencing project: providing services to taxonomists for standard genome sequencing and annotation.</title>
        <authorList>
            <consortium name="The Broad Institute Genomics Platform"/>
            <consortium name="The Broad Institute Genome Sequencing Center for Infectious Disease"/>
            <person name="Wu L."/>
            <person name="Ma J."/>
        </authorList>
    </citation>
    <scope>NUCLEOTIDE SEQUENCE [LARGE SCALE GENOMIC DNA]</scope>
    <source>
        <strain evidence="8">CGMCC 1.15928</strain>
    </source>
</reference>
<dbReference type="InterPro" id="IPR049058">
    <property type="entry name" value="NAD_Glu_DH_HM2"/>
</dbReference>
<dbReference type="InterPro" id="IPR007780">
    <property type="entry name" value="NAD_Glu_DH_bac"/>
</dbReference>
<evidence type="ECO:0000313" key="8">
    <source>
        <dbReference type="Proteomes" id="UP000628854"/>
    </source>
</evidence>
<feature type="domain" description="NAD-glutamate dehydrogenase ACT3" evidence="6">
    <location>
        <begin position="508"/>
        <end position="591"/>
    </location>
</feature>
<dbReference type="InterPro" id="IPR049064">
    <property type="entry name" value="NAD_Glu_DH_ACT3"/>
</dbReference>
<evidence type="ECO:0000256" key="1">
    <source>
        <dbReference type="ARBA" id="ARBA00023002"/>
    </source>
</evidence>
<evidence type="ECO:0000313" key="7">
    <source>
        <dbReference type="EMBL" id="GGB68552.1"/>
    </source>
</evidence>